<evidence type="ECO:0000256" key="1">
    <source>
        <dbReference type="ARBA" id="ARBA00042002"/>
    </source>
</evidence>
<dbReference type="eggNOG" id="COG2086">
    <property type="taxonomic scope" value="Bacteria"/>
</dbReference>
<dbReference type="SUPFAM" id="SSF52402">
    <property type="entry name" value="Adenine nucleotide alpha hydrolases-like"/>
    <property type="match status" value="1"/>
</dbReference>
<dbReference type="Proteomes" id="UP000003280">
    <property type="component" value="Unassembled WGS sequence"/>
</dbReference>
<dbReference type="PANTHER" id="PTHR21294">
    <property type="entry name" value="ELECTRON TRANSFER FLAVOPROTEIN BETA-SUBUNIT"/>
    <property type="match status" value="1"/>
</dbReference>
<sequence>MEVFMNILVFAKVVPKVSDCKIDRETNNLIRDGVKSIINPPDLAAIYTACELKKKHGGKVVVASMGPDFIKGELEVAYSMGADEIYIISSMAVRGSDTLATSYVLSTTAKHLGEFDLVLTGTQTLDGDTGQVGPQLAEKLGLNSLTYAESVEVKGDEVIAKRRINGGLQEESVKMPALVSTLRKNINPKKSEEVTKEVKILTEKDIDFDLDKMGMKGSRTVVGSVFAPPEVQKGLIIEKNSDEEKVEEIIKILKDNKRI</sequence>
<gene>
    <name evidence="3" type="primary">fixA</name>
    <name evidence="3" type="ORF">HMPREF9225_0207</name>
</gene>
<dbReference type="PIRSF" id="PIRSF000090">
    <property type="entry name" value="Beta-ETF"/>
    <property type="match status" value="1"/>
</dbReference>
<keyword evidence="4" id="KW-1185">Reference proteome</keyword>
<dbReference type="HOGENOM" id="CLU_060196_2_1_9"/>
<feature type="domain" description="Electron transfer flavoprotein alpha/beta-subunit N-terminal" evidence="2">
    <location>
        <begin position="26"/>
        <end position="212"/>
    </location>
</feature>
<comment type="caution">
    <text evidence="3">The sequence shown here is derived from an EMBL/GenBank/DDBJ whole genome shotgun (WGS) entry which is preliminary data.</text>
</comment>
<organism evidence="3 4">
    <name type="scientific">Peptoniphilus duerdenii ATCC BAA-1640</name>
    <dbReference type="NCBI Taxonomy" id="862517"/>
    <lineage>
        <taxon>Bacteria</taxon>
        <taxon>Bacillati</taxon>
        <taxon>Bacillota</taxon>
        <taxon>Tissierellia</taxon>
        <taxon>Tissierellales</taxon>
        <taxon>Peptoniphilaceae</taxon>
        <taxon>Peptoniphilus</taxon>
    </lineage>
</organism>
<dbReference type="PANTHER" id="PTHR21294:SF17">
    <property type="entry name" value="PROTEIN FIXA"/>
    <property type="match status" value="1"/>
</dbReference>
<dbReference type="Gene3D" id="3.40.50.620">
    <property type="entry name" value="HUPs"/>
    <property type="match status" value="1"/>
</dbReference>
<dbReference type="OrthoDB" id="9804960at2"/>
<dbReference type="InterPro" id="IPR033948">
    <property type="entry name" value="ETF_beta_N"/>
</dbReference>
<evidence type="ECO:0000313" key="4">
    <source>
        <dbReference type="Proteomes" id="UP000003280"/>
    </source>
</evidence>
<dbReference type="SMART" id="SM00893">
    <property type="entry name" value="ETF"/>
    <property type="match status" value="1"/>
</dbReference>
<dbReference type="CDD" id="cd01714">
    <property type="entry name" value="ETF_beta"/>
    <property type="match status" value="1"/>
</dbReference>
<proteinExistence type="predicted"/>
<dbReference type="Pfam" id="PF01012">
    <property type="entry name" value="ETF"/>
    <property type="match status" value="1"/>
</dbReference>
<evidence type="ECO:0000259" key="2">
    <source>
        <dbReference type="SMART" id="SM00893"/>
    </source>
</evidence>
<evidence type="ECO:0000313" key="3">
    <source>
        <dbReference type="EMBL" id="EFM26187.1"/>
    </source>
</evidence>
<dbReference type="STRING" id="862517.HMPREF9225_0207"/>
<dbReference type="GO" id="GO:0009055">
    <property type="term" value="F:electron transfer activity"/>
    <property type="evidence" value="ECO:0007669"/>
    <property type="project" value="InterPro"/>
</dbReference>
<dbReference type="InterPro" id="IPR014729">
    <property type="entry name" value="Rossmann-like_a/b/a_fold"/>
</dbReference>
<protein>
    <recommendedName>
        <fullName evidence="1">Electron transfer flavoprotein small subunit</fullName>
    </recommendedName>
</protein>
<dbReference type="InterPro" id="IPR012255">
    <property type="entry name" value="ETF_b"/>
</dbReference>
<dbReference type="InterPro" id="IPR014730">
    <property type="entry name" value="ETF_a/b_N"/>
</dbReference>
<reference evidence="3 4" key="1">
    <citation type="submission" date="2010-07" db="EMBL/GenBank/DDBJ databases">
        <authorList>
            <person name="Muzny D."/>
            <person name="Qin X."/>
            <person name="Deng J."/>
            <person name="Jiang H."/>
            <person name="Liu Y."/>
            <person name="Qu J."/>
            <person name="Song X.-Z."/>
            <person name="Zhang L."/>
            <person name="Thornton R."/>
            <person name="Coyle M."/>
            <person name="Francisco L."/>
            <person name="Jackson L."/>
            <person name="Javaid M."/>
            <person name="Korchina V."/>
            <person name="Kovar C."/>
            <person name="Mata R."/>
            <person name="Mathew T."/>
            <person name="Ngo R."/>
            <person name="Nguyen L."/>
            <person name="Nguyen N."/>
            <person name="Okwuonu G."/>
            <person name="Ongeri F."/>
            <person name="Pham C."/>
            <person name="Simmons D."/>
            <person name="Wilczek-Boney K."/>
            <person name="Hale W."/>
            <person name="Jakkamsetti A."/>
            <person name="Pham P."/>
            <person name="Ruth R."/>
            <person name="San Lucas F."/>
            <person name="Warren J."/>
            <person name="Zhang J."/>
            <person name="Zhao Z."/>
            <person name="Zhou C."/>
            <person name="Zhu D."/>
            <person name="Lee S."/>
            <person name="Bess C."/>
            <person name="Blankenburg K."/>
            <person name="Forbes L."/>
            <person name="Fu Q."/>
            <person name="Gubbala S."/>
            <person name="Hirani K."/>
            <person name="Jayaseelan J.C."/>
            <person name="Lara F."/>
            <person name="Munidasa M."/>
            <person name="Palculict T."/>
            <person name="Patil S."/>
            <person name="Pu L.-L."/>
            <person name="Saada N."/>
            <person name="Tang L."/>
            <person name="Weissenberger G."/>
            <person name="Zhu Y."/>
            <person name="Hemphill L."/>
            <person name="Shang Y."/>
            <person name="Youmans B."/>
            <person name="Ayvaz T."/>
            <person name="Ross M."/>
            <person name="Santibanez J."/>
            <person name="Aqrawi P."/>
            <person name="Gross S."/>
            <person name="Joshi V."/>
            <person name="Fowler G."/>
            <person name="Nazareth L."/>
            <person name="Reid J."/>
            <person name="Worley K."/>
            <person name="Petrosino J."/>
            <person name="Highlander S."/>
            <person name="Gibbs R."/>
        </authorList>
    </citation>
    <scope>NUCLEOTIDE SEQUENCE [LARGE SCALE GENOMIC DNA]</scope>
    <source>
        <strain evidence="3 4">ATCC BAA-1640</strain>
    </source>
</reference>
<name>E0NJ68_9FIRM</name>
<dbReference type="EMBL" id="AEEH01000014">
    <property type="protein sequence ID" value="EFM26187.1"/>
    <property type="molecule type" value="Genomic_DNA"/>
</dbReference>
<accession>E0NJ68</accession>
<dbReference type="AlphaFoldDB" id="E0NJ68"/>